<dbReference type="GO" id="GO:0008168">
    <property type="term" value="F:methyltransferase activity"/>
    <property type="evidence" value="ECO:0007669"/>
    <property type="project" value="UniProtKB-KW"/>
</dbReference>
<dbReference type="EMBL" id="LGPB01000107">
    <property type="protein sequence ID" value="KRG11896.1"/>
    <property type="molecule type" value="Genomic_DNA"/>
</dbReference>
<dbReference type="SUPFAM" id="SSF53335">
    <property type="entry name" value="S-adenosyl-L-methionine-dependent methyltransferases"/>
    <property type="match status" value="1"/>
</dbReference>
<evidence type="ECO:0000313" key="3">
    <source>
        <dbReference type="Proteomes" id="UP000053881"/>
    </source>
</evidence>
<gene>
    <name evidence="2" type="ORF">ACA29_13425</name>
</gene>
<keyword evidence="2" id="KW-0489">Methyltransferase</keyword>
<reference evidence="2 3" key="1">
    <citation type="submission" date="2015-06" db="EMBL/GenBank/DDBJ databases">
        <title>Genome sequencing project of Bacillus galactosidilyticus PL133.</title>
        <authorList>
            <person name="Gaiero J."/>
            <person name="Nicol R."/>
            <person name="Habash M."/>
        </authorList>
    </citation>
    <scope>NUCLEOTIDE SEQUENCE [LARGE SCALE GENOMIC DNA]</scope>
    <source>
        <strain evidence="2 3">PL133</strain>
    </source>
</reference>
<comment type="caution">
    <text evidence="2">The sequence shown here is derived from an EMBL/GenBank/DDBJ whole genome shotgun (WGS) entry which is preliminary data.</text>
</comment>
<dbReference type="AlphaFoldDB" id="A0A0Q9Y815"/>
<dbReference type="Proteomes" id="UP000053881">
    <property type="component" value="Unassembled WGS sequence"/>
</dbReference>
<dbReference type="InterPro" id="IPR029063">
    <property type="entry name" value="SAM-dependent_MTases_sf"/>
</dbReference>
<keyword evidence="2" id="KW-0808">Transferase</keyword>
<dbReference type="Gene3D" id="3.40.50.150">
    <property type="entry name" value="Vaccinia Virus protein VP39"/>
    <property type="match status" value="1"/>
</dbReference>
<dbReference type="InterPro" id="IPR025714">
    <property type="entry name" value="Methyltranfer_dom"/>
</dbReference>
<proteinExistence type="predicted"/>
<feature type="domain" description="Methyltransferase" evidence="1">
    <location>
        <begin position="67"/>
        <end position="193"/>
    </location>
</feature>
<dbReference type="GO" id="GO:0032259">
    <property type="term" value="P:methylation"/>
    <property type="evidence" value="ECO:0007669"/>
    <property type="project" value="UniProtKB-KW"/>
</dbReference>
<dbReference type="Pfam" id="PF13847">
    <property type="entry name" value="Methyltransf_31"/>
    <property type="match status" value="1"/>
</dbReference>
<sequence length="267" mass="30127">MTTFSDPSHLTFSDPSHLPGWLRPHSLEWYKQLSGQQGEYEYSWESTHTEPNGESIFDREVAEMVQDKKVLDIGCGHGEFTNKCALRAKEMIGLDATDRFIQIGMENRKSNVSFIVGNTKQGLPFTADTFDCAYIRKGPTSVYPYLPQVVKKGGKILALHPGDKSQKELPQLFPNLFTASTGTPVLDIIQQKIENNFTSSEIETINSIEYFHTPVDIIKRRCFGQKPEVIKQVEDAALEQIKKVFDKEATKNGLAVTQSYYIVRATV</sequence>
<evidence type="ECO:0000313" key="2">
    <source>
        <dbReference type="EMBL" id="KRG11896.1"/>
    </source>
</evidence>
<dbReference type="PATRIC" id="fig|217031.4.peg.4482"/>
<evidence type="ECO:0000259" key="1">
    <source>
        <dbReference type="Pfam" id="PF13847"/>
    </source>
</evidence>
<organism evidence="2 3">
    <name type="scientific">Lederbergia galactosidilytica</name>
    <dbReference type="NCBI Taxonomy" id="217031"/>
    <lineage>
        <taxon>Bacteria</taxon>
        <taxon>Bacillati</taxon>
        <taxon>Bacillota</taxon>
        <taxon>Bacilli</taxon>
        <taxon>Bacillales</taxon>
        <taxon>Bacillaceae</taxon>
        <taxon>Lederbergia</taxon>
    </lineage>
</organism>
<protein>
    <submittedName>
        <fullName evidence="2">Methyltransferase type 11</fullName>
    </submittedName>
</protein>
<name>A0A0Q9Y815_9BACI</name>
<accession>A0A0Q9Y815</accession>
<dbReference type="CDD" id="cd02440">
    <property type="entry name" value="AdoMet_MTases"/>
    <property type="match status" value="1"/>
</dbReference>